<organism evidence="2">
    <name type="scientific">Pseudomonas fluorescens (strain SBW25)</name>
    <dbReference type="NCBI Taxonomy" id="216595"/>
    <lineage>
        <taxon>Bacteria</taxon>
        <taxon>Pseudomonadati</taxon>
        <taxon>Pseudomonadota</taxon>
        <taxon>Gammaproteobacteria</taxon>
        <taxon>Pseudomonadales</taxon>
        <taxon>Pseudomonadaceae</taxon>
        <taxon>Pseudomonas</taxon>
    </lineage>
</organism>
<name>A0A0G4E452_PSEFS</name>
<geneLocation type="plasmid" evidence="2">
    <name>pQBR57</name>
</geneLocation>
<evidence type="ECO:0008006" key="3">
    <source>
        <dbReference type="Google" id="ProtNLM"/>
    </source>
</evidence>
<dbReference type="RefSeq" id="WP_192963182.1">
    <property type="nucleotide sequence ID" value="NZ_LN713926.1"/>
</dbReference>
<sequence length="396" mass="44814">MSDDLDLKPEEVVQGIIDDRKSKLRDKLDFESSQGILPFTNDLYFEQSNPIVRSALFTAGKMNVKAATRYLDWTEIFSFGGGSIHYRGPILTVDHEVVLARLMVLARGRSLTKPIHAFQADLLRWLNLNADSGANYKKARRILDDLAAAEIKISSKPALKRLLNILTSPAIADLPDGQFFRAYIDNRFKDHLKMIAQSLADDQPVDVTLELVTQQTHNTVTKRMMINLDPLFAIFFDGVNTTLLPFEIWDDLDRFGKKLLPLIASHRDGVWPVKLEKLHEFSGTKSEYVNVKRRFKSDQKKRFEIWEAKNYIEPGWKIERNNDGVEIVSGLKAGEAVRIRSKLLLAPVLESEEDLARGSDEAMQERADLFAAHFGAPAQQLPKKPTTTKPAKAKSN</sequence>
<protein>
    <recommendedName>
        <fullName evidence="3">TrfA</fullName>
    </recommendedName>
</protein>
<reference evidence="2" key="2">
    <citation type="submission" date="2015-06" db="EMBL/GenBank/DDBJ databases">
        <title>Environmentally co-occuring mercury resistance plasmids are genetically and phenotypically diverse and confer variable context-dependent fitness effects.</title>
        <authorList>
            <person name="Hall J.P.J."/>
            <person name="Harrison E."/>
            <person name="Lilley A.K."/>
            <person name="Paterson S."/>
            <person name="Spiers A.J."/>
            <person name="Brockhurst M.A."/>
        </authorList>
    </citation>
    <scope>NUCLEOTIDE SEQUENCE [LARGE SCALE GENOMIC DNA]</scope>
    <source>
        <strain evidence="2">SBW25</strain>
        <plasmid evidence="2">pQBR57</plasmid>
    </source>
</reference>
<keyword evidence="2" id="KW-0614">Plasmid</keyword>
<feature type="region of interest" description="Disordered" evidence="1">
    <location>
        <begin position="374"/>
        <end position="396"/>
    </location>
</feature>
<dbReference type="EMBL" id="LN713926">
    <property type="protein sequence ID" value="CEK41954.1"/>
    <property type="molecule type" value="Genomic_DNA"/>
</dbReference>
<proteinExistence type="predicted"/>
<reference evidence="2" key="1">
    <citation type="submission" date="2014-12" db="EMBL/GenBank/DDBJ databases">
        <authorList>
            <person name="Hall J."/>
        </authorList>
    </citation>
    <scope>NUCLEOTIDE SEQUENCE [LARGE SCALE GENOMIC DNA]</scope>
    <source>
        <strain evidence="2">SBW25</strain>
        <plasmid evidence="2">pQBR57</plasmid>
    </source>
</reference>
<evidence type="ECO:0000256" key="1">
    <source>
        <dbReference type="SAM" id="MobiDB-lite"/>
    </source>
</evidence>
<gene>
    <name evidence="2" type="ORF">PQBR57_0001</name>
</gene>
<dbReference type="AlphaFoldDB" id="A0A0G4E452"/>
<evidence type="ECO:0000313" key="2">
    <source>
        <dbReference type="EMBL" id="CEK41954.1"/>
    </source>
</evidence>
<accession>A0A0G4E452</accession>